<comment type="similarity">
    <text evidence="1">Belongs to the LytR/CpsA/Psr (LCP) family.</text>
</comment>
<feature type="transmembrane region" description="Helical" evidence="2">
    <location>
        <begin position="16"/>
        <end position="36"/>
    </location>
</feature>
<gene>
    <name evidence="4" type="ORF">ACFSJU_04475</name>
</gene>
<dbReference type="PANTHER" id="PTHR33392:SF6">
    <property type="entry name" value="POLYISOPRENYL-TEICHOIC ACID--PEPTIDOGLYCAN TEICHOIC ACID TRANSFERASE TAGU"/>
    <property type="match status" value="1"/>
</dbReference>
<accession>A0ABW4ZHZ1</accession>
<proteinExistence type="inferred from homology"/>
<evidence type="ECO:0000313" key="4">
    <source>
        <dbReference type="EMBL" id="MFD2161636.1"/>
    </source>
</evidence>
<feature type="domain" description="Cell envelope-related transcriptional attenuator" evidence="3">
    <location>
        <begin position="89"/>
        <end position="245"/>
    </location>
</feature>
<sequence length="332" mass="37172">MTENKTTHKKRNIKPALLITLGIFLTGALGLSAYLYSQLDKVSSFQINKSPKSLGISSALMAKVDSLDEPPINIALFGLDKRPADKYGNSDAIMIVSISNATNKLKLSSIMRDTYVKIDSVGHDKLNAAYRIGGPQLALKTLNQNFGLNIKDFVSVDFNGMANVIDALEGVTIDVKHNEVRWVNAYLDENNRDSRVKPPYVLKPGLQKLNGRQAVAYTRIRQVGDDYERTHRQRTVLSALLNKLKSTGVSQYPNIVSQALPYVETSIPKPQLLSMGARVYMNNNMRRIEERRFPSHTESHGKIINGVWYLVPDLKSTSKSLYNFIFEGTRPE</sequence>
<dbReference type="PANTHER" id="PTHR33392">
    <property type="entry name" value="POLYISOPRENYL-TEICHOIC ACID--PEPTIDOGLYCAN TEICHOIC ACID TRANSFERASE TAGU"/>
    <property type="match status" value="1"/>
</dbReference>
<keyword evidence="2" id="KW-0812">Transmembrane</keyword>
<organism evidence="4 5">
    <name type="scientific">Paradesertivirga mongoliensis</name>
    <dbReference type="NCBI Taxonomy" id="2100740"/>
    <lineage>
        <taxon>Bacteria</taxon>
        <taxon>Pseudomonadati</taxon>
        <taxon>Bacteroidota</taxon>
        <taxon>Sphingobacteriia</taxon>
        <taxon>Sphingobacteriales</taxon>
        <taxon>Sphingobacteriaceae</taxon>
        <taxon>Paradesertivirga</taxon>
    </lineage>
</organism>
<evidence type="ECO:0000256" key="2">
    <source>
        <dbReference type="SAM" id="Phobius"/>
    </source>
</evidence>
<evidence type="ECO:0000256" key="1">
    <source>
        <dbReference type="ARBA" id="ARBA00006068"/>
    </source>
</evidence>
<dbReference type="InterPro" id="IPR050922">
    <property type="entry name" value="LytR/CpsA/Psr_CW_biosynth"/>
</dbReference>
<name>A0ABW4ZHZ1_9SPHI</name>
<evidence type="ECO:0000259" key="3">
    <source>
        <dbReference type="Pfam" id="PF03816"/>
    </source>
</evidence>
<dbReference type="Pfam" id="PF03816">
    <property type="entry name" value="LytR_cpsA_psr"/>
    <property type="match status" value="1"/>
</dbReference>
<dbReference type="EMBL" id="JBHUHZ010000001">
    <property type="protein sequence ID" value="MFD2161636.1"/>
    <property type="molecule type" value="Genomic_DNA"/>
</dbReference>
<dbReference type="Proteomes" id="UP001597387">
    <property type="component" value="Unassembled WGS sequence"/>
</dbReference>
<keyword evidence="2" id="KW-1133">Transmembrane helix</keyword>
<comment type="caution">
    <text evidence="4">The sequence shown here is derived from an EMBL/GenBank/DDBJ whole genome shotgun (WGS) entry which is preliminary data.</text>
</comment>
<reference evidence="5" key="1">
    <citation type="journal article" date="2019" name="Int. J. Syst. Evol. Microbiol.">
        <title>The Global Catalogue of Microorganisms (GCM) 10K type strain sequencing project: providing services to taxonomists for standard genome sequencing and annotation.</title>
        <authorList>
            <consortium name="The Broad Institute Genomics Platform"/>
            <consortium name="The Broad Institute Genome Sequencing Center for Infectious Disease"/>
            <person name="Wu L."/>
            <person name="Ma J."/>
        </authorList>
    </citation>
    <scope>NUCLEOTIDE SEQUENCE [LARGE SCALE GENOMIC DNA]</scope>
    <source>
        <strain evidence="5">KCTC 42217</strain>
    </source>
</reference>
<protein>
    <submittedName>
        <fullName evidence="4">LCP family protein</fullName>
    </submittedName>
</protein>
<keyword evidence="2" id="KW-0472">Membrane</keyword>
<evidence type="ECO:0000313" key="5">
    <source>
        <dbReference type="Proteomes" id="UP001597387"/>
    </source>
</evidence>
<dbReference type="NCBIfam" id="TIGR00350">
    <property type="entry name" value="lytR_cpsA_psr"/>
    <property type="match status" value="1"/>
</dbReference>
<dbReference type="InterPro" id="IPR004474">
    <property type="entry name" value="LytR_CpsA_psr"/>
</dbReference>
<keyword evidence="5" id="KW-1185">Reference proteome</keyword>
<dbReference type="RefSeq" id="WP_255898866.1">
    <property type="nucleotide sequence ID" value="NZ_JAFMZO010000001.1"/>
</dbReference>
<dbReference type="Gene3D" id="3.40.630.190">
    <property type="entry name" value="LCP protein"/>
    <property type="match status" value="1"/>
</dbReference>